<keyword evidence="1" id="KW-0472">Membrane</keyword>
<evidence type="ECO:0000313" key="2">
    <source>
        <dbReference type="Ensembl" id="ENSSSCP00060042298.1"/>
    </source>
</evidence>
<feature type="transmembrane region" description="Helical" evidence="1">
    <location>
        <begin position="12"/>
        <end position="37"/>
    </location>
</feature>
<dbReference type="Proteomes" id="UP000694723">
    <property type="component" value="Unplaced"/>
</dbReference>
<keyword evidence="1" id="KW-1133">Transmembrane helix</keyword>
<evidence type="ECO:0000313" key="3">
    <source>
        <dbReference type="Proteomes" id="UP000694723"/>
    </source>
</evidence>
<dbReference type="Ensembl" id="ENSSSCT00060097572.1">
    <property type="protein sequence ID" value="ENSSSCP00060042298.1"/>
    <property type="gene ID" value="ENSSSCG00060071444.1"/>
</dbReference>
<proteinExistence type="predicted"/>
<organism evidence="2 3">
    <name type="scientific">Sus scrofa</name>
    <name type="common">Pig</name>
    <dbReference type="NCBI Taxonomy" id="9823"/>
    <lineage>
        <taxon>Eukaryota</taxon>
        <taxon>Metazoa</taxon>
        <taxon>Chordata</taxon>
        <taxon>Craniata</taxon>
        <taxon>Vertebrata</taxon>
        <taxon>Euteleostomi</taxon>
        <taxon>Mammalia</taxon>
        <taxon>Eutheria</taxon>
        <taxon>Laurasiatheria</taxon>
        <taxon>Artiodactyla</taxon>
        <taxon>Suina</taxon>
        <taxon>Suidae</taxon>
        <taxon>Sus</taxon>
    </lineage>
</organism>
<name>A0A8D1WNL5_PIG</name>
<reference evidence="2" key="1">
    <citation type="submission" date="2025-08" db="UniProtKB">
        <authorList>
            <consortium name="Ensembl"/>
        </authorList>
    </citation>
    <scope>IDENTIFICATION</scope>
</reference>
<sequence length="168" mass="19178">MMVILISERWYLIVVLICISLIISSVEHLSMCFLAICMSSLEKCLLRSFAHFLIGLFVFLLLNCMSCLYFLQIKPLLVTLFVNIFFYSVACLFTLLIVSFTDSAKAFKLIGSNLFIFSKHSFDAKPLDPFKHVATLKYLPYFCIELLELPLCLCENTHTGVPIVAQQK</sequence>
<accession>A0A8D1WNL5</accession>
<dbReference type="AlphaFoldDB" id="A0A8D1WNL5"/>
<feature type="transmembrane region" description="Helical" evidence="1">
    <location>
        <begin position="77"/>
        <end position="98"/>
    </location>
</feature>
<evidence type="ECO:0000256" key="1">
    <source>
        <dbReference type="SAM" id="Phobius"/>
    </source>
</evidence>
<protein>
    <submittedName>
        <fullName evidence="2">Uncharacterized protein</fullName>
    </submittedName>
</protein>
<feature type="transmembrane region" description="Helical" evidence="1">
    <location>
        <begin position="49"/>
        <end position="71"/>
    </location>
</feature>
<keyword evidence="1" id="KW-0812">Transmembrane</keyword>